<keyword evidence="3" id="KW-0268">Exocytosis</keyword>
<evidence type="ECO:0000256" key="6">
    <source>
        <dbReference type="ARBA" id="ARBA00034103"/>
    </source>
</evidence>
<dbReference type="Proteomes" id="UP000034805">
    <property type="component" value="Unassembled WGS sequence"/>
</dbReference>
<gene>
    <name evidence="8" type="ORF">Z043_111896</name>
</gene>
<evidence type="ECO:0000313" key="8">
    <source>
        <dbReference type="EMBL" id="KPP69357.1"/>
    </source>
</evidence>
<evidence type="ECO:0000313" key="9">
    <source>
        <dbReference type="Proteomes" id="UP000034805"/>
    </source>
</evidence>
<sequence>MKSDQDNMTQAGDDVDVPEGLLKVVDEDASEEQQKESILGQMQNLQNLDVDQIKEKAQATFTEMKTKAEEKCCIM</sequence>
<dbReference type="GO" id="GO:0019905">
    <property type="term" value="F:syntaxin binding"/>
    <property type="evidence" value="ECO:0007669"/>
    <property type="project" value="InterPro"/>
</dbReference>
<keyword evidence="5" id="KW-0770">Synapse</keyword>
<organism evidence="8 9">
    <name type="scientific">Scleropages formosus</name>
    <name type="common">Asian bonytongue</name>
    <name type="synonym">Osteoglossum formosum</name>
    <dbReference type="NCBI Taxonomy" id="113540"/>
    <lineage>
        <taxon>Eukaryota</taxon>
        <taxon>Metazoa</taxon>
        <taxon>Chordata</taxon>
        <taxon>Craniata</taxon>
        <taxon>Vertebrata</taxon>
        <taxon>Euteleostomi</taxon>
        <taxon>Actinopterygii</taxon>
        <taxon>Neopterygii</taxon>
        <taxon>Teleostei</taxon>
        <taxon>Osteoglossocephala</taxon>
        <taxon>Osteoglossomorpha</taxon>
        <taxon>Osteoglossiformes</taxon>
        <taxon>Osteoglossidae</taxon>
        <taxon>Scleropages</taxon>
    </lineage>
</organism>
<dbReference type="AlphaFoldDB" id="A0A0P7UHU1"/>
<evidence type="ECO:0000256" key="2">
    <source>
        <dbReference type="ARBA" id="ARBA00022448"/>
    </source>
</evidence>
<evidence type="ECO:0000256" key="7">
    <source>
        <dbReference type="SAM" id="MobiDB-lite"/>
    </source>
</evidence>
<dbReference type="GO" id="GO:0006836">
    <property type="term" value="P:neurotransmitter transport"/>
    <property type="evidence" value="ECO:0007669"/>
    <property type="project" value="UniProtKB-KW"/>
</dbReference>
<comment type="caution">
    <text evidence="8">The sequence shown here is derived from an EMBL/GenBank/DDBJ whole genome shotgun (WGS) entry which is preliminary data.</text>
</comment>
<dbReference type="EMBL" id="JARO02003997">
    <property type="protein sequence ID" value="KPP69357.1"/>
    <property type="molecule type" value="Genomic_DNA"/>
</dbReference>
<comment type="subcellular location">
    <subcellularLocation>
        <location evidence="6">Synapse</location>
    </subcellularLocation>
</comment>
<dbReference type="Pfam" id="PF05835">
    <property type="entry name" value="Synaphin"/>
    <property type="match status" value="1"/>
</dbReference>
<evidence type="ECO:0000256" key="1">
    <source>
        <dbReference type="ARBA" id="ARBA00005396"/>
    </source>
</evidence>
<reference evidence="8 9" key="1">
    <citation type="submission" date="2015-08" db="EMBL/GenBank/DDBJ databases">
        <title>The genome of the Asian arowana (Scleropages formosus).</title>
        <authorList>
            <person name="Tan M.H."/>
            <person name="Gan H.M."/>
            <person name="Croft L.J."/>
            <person name="Austin C.M."/>
        </authorList>
    </citation>
    <scope>NUCLEOTIDE SEQUENCE [LARGE SCALE GENOMIC DNA]</scope>
    <source>
        <strain evidence="8">Aro1</strain>
    </source>
</reference>
<keyword evidence="4" id="KW-0532">Neurotransmitter transport</keyword>
<evidence type="ECO:0000256" key="3">
    <source>
        <dbReference type="ARBA" id="ARBA00022483"/>
    </source>
</evidence>
<comment type="similarity">
    <text evidence="1">Belongs to the complexin/synaphin family.</text>
</comment>
<proteinExistence type="inferred from homology"/>
<keyword evidence="2" id="KW-0813">Transport</keyword>
<evidence type="ECO:0008006" key="10">
    <source>
        <dbReference type="Google" id="ProtNLM"/>
    </source>
</evidence>
<dbReference type="GO" id="GO:0006887">
    <property type="term" value="P:exocytosis"/>
    <property type="evidence" value="ECO:0007669"/>
    <property type="project" value="UniProtKB-KW"/>
</dbReference>
<dbReference type="InterPro" id="IPR008849">
    <property type="entry name" value="Synaphin"/>
</dbReference>
<protein>
    <recommendedName>
        <fullName evidence="10">Complexin-4-like</fullName>
    </recommendedName>
</protein>
<accession>A0A0P7UHU1</accession>
<evidence type="ECO:0000256" key="5">
    <source>
        <dbReference type="ARBA" id="ARBA00023018"/>
    </source>
</evidence>
<evidence type="ECO:0000256" key="4">
    <source>
        <dbReference type="ARBA" id="ARBA00022775"/>
    </source>
</evidence>
<dbReference type="GO" id="GO:0045202">
    <property type="term" value="C:synapse"/>
    <property type="evidence" value="ECO:0007669"/>
    <property type="project" value="UniProtKB-SubCell"/>
</dbReference>
<feature type="region of interest" description="Disordered" evidence="7">
    <location>
        <begin position="1"/>
        <end position="20"/>
    </location>
</feature>
<feature type="compositionally biased region" description="Polar residues" evidence="7">
    <location>
        <begin position="1"/>
        <end position="10"/>
    </location>
</feature>
<name>A0A0P7UHU1_SCLFO</name>